<dbReference type="GO" id="GO:0030674">
    <property type="term" value="F:protein-macromolecule adaptor activity"/>
    <property type="evidence" value="ECO:0007669"/>
    <property type="project" value="TreeGrafter"/>
</dbReference>
<protein>
    <recommendedName>
        <fullName evidence="6">Fibrinogen C-terminal domain-containing protein</fullName>
    </recommendedName>
</protein>
<dbReference type="STRING" id="33528.ENSGAFP00000018310"/>
<accession>A0A315VQW5</accession>
<feature type="region of interest" description="Disordered" evidence="5">
    <location>
        <begin position="356"/>
        <end position="378"/>
    </location>
</feature>
<dbReference type="GO" id="GO:0072377">
    <property type="term" value="P:blood coagulation, common pathway"/>
    <property type="evidence" value="ECO:0007669"/>
    <property type="project" value="TreeGrafter"/>
</dbReference>
<dbReference type="InterPro" id="IPR002181">
    <property type="entry name" value="Fibrinogen_a/b/g_C_dom"/>
</dbReference>
<keyword evidence="4" id="KW-0325">Glycoprotein</keyword>
<feature type="region of interest" description="Disordered" evidence="5">
    <location>
        <begin position="140"/>
        <end position="173"/>
    </location>
</feature>
<keyword evidence="2" id="KW-0964">Secreted</keyword>
<dbReference type="FunFam" id="3.90.215.10:FF:000001">
    <property type="entry name" value="Tenascin isoform 1"/>
    <property type="match status" value="1"/>
</dbReference>
<evidence type="ECO:0000259" key="6">
    <source>
        <dbReference type="PROSITE" id="PS51406"/>
    </source>
</evidence>
<reference evidence="7 8" key="1">
    <citation type="journal article" date="2018" name="G3 (Bethesda)">
        <title>A High-Quality Reference Genome for the Invasive Mosquitofish Gambusia affinis Using a Chicago Library.</title>
        <authorList>
            <person name="Hoffberg S.L."/>
            <person name="Troendle N.J."/>
            <person name="Glenn T.C."/>
            <person name="Mahmud O."/>
            <person name="Louha S."/>
            <person name="Chalopin D."/>
            <person name="Bennetzen J.L."/>
            <person name="Mauricio R."/>
        </authorList>
    </citation>
    <scope>NUCLEOTIDE SEQUENCE [LARGE SCALE GENOMIC DNA]</scope>
    <source>
        <strain evidence="7">NE01/NJP1002.9</strain>
        <tissue evidence="7">Muscle</tissue>
    </source>
</reference>
<dbReference type="PANTHER" id="PTHR47221">
    <property type="entry name" value="FIBRINOGEN ALPHA CHAIN"/>
    <property type="match status" value="1"/>
</dbReference>
<dbReference type="GO" id="GO:0034116">
    <property type="term" value="P:positive regulation of heterotypic cell-cell adhesion"/>
    <property type="evidence" value="ECO:0007669"/>
    <property type="project" value="TreeGrafter"/>
</dbReference>
<dbReference type="GO" id="GO:0042730">
    <property type="term" value="P:fibrinolysis"/>
    <property type="evidence" value="ECO:0007669"/>
    <property type="project" value="TreeGrafter"/>
</dbReference>
<feature type="compositionally biased region" description="Basic and acidic residues" evidence="5">
    <location>
        <begin position="264"/>
        <end position="282"/>
    </location>
</feature>
<dbReference type="InterPro" id="IPR036056">
    <property type="entry name" value="Fibrinogen-like_C"/>
</dbReference>
<feature type="region of interest" description="Disordered" evidence="5">
    <location>
        <begin position="252"/>
        <end position="282"/>
    </location>
</feature>
<evidence type="ECO:0000256" key="1">
    <source>
        <dbReference type="ARBA" id="ARBA00004613"/>
    </source>
</evidence>
<keyword evidence="8" id="KW-1185">Reference proteome</keyword>
<dbReference type="InterPro" id="IPR014716">
    <property type="entry name" value="Fibrinogen_a/b/g_C_1"/>
</dbReference>
<dbReference type="PANTHER" id="PTHR47221:SF5">
    <property type="entry name" value="FIBRINOGEN C-TERMINAL DOMAIN-CONTAINING PROTEIN"/>
    <property type="match status" value="1"/>
</dbReference>
<comment type="subcellular location">
    <subcellularLocation>
        <location evidence="1">Secreted</location>
    </subcellularLocation>
</comment>
<evidence type="ECO:0000256" key="5">
    <source>
        <dbReference type="SAM" id="MobiDB-lite"/>
    </source>
</evidence>
<organism evidence="7 8">
    <name type="scientific">Gambusia affinis</name>
    <name type="common">Western mosquitofish</name>
    <name type="synonym">Heterandria affinis</name>
    <dbReference type="NCBI Taxonomy" id="33528"/>
    <lineage>
        <taxon>Eukaryota</taxon>
        <taxon>Metazoa</taxon>
        <taxon>Chordata</taxon>
        <taxon>Craniata</taxon>
        <taxon>Vertebrata</taxon>
        <taxon>Euteleostomi</taxon>
        <taxon>Actinopterygii</taxon>
        <taxon>Neopterygii</taxon>
        <taxon>Teleostei</taxon>
        <taxon>Neoteleostei</taxon>
        <taxon>Acanthomorphata</taxon>
        <taxon>Ovalentaria</taxon>
        <taxon>Atherinomorphae</taxon>
        <taxon>Cyprinodontiformes</taxon>
        <taxon>Poeciliidae</taxon>
        <taxon>Poeciliinae</taxon>
        <taxon>Gambusia</taxon>
    </lineage>
</organism>
<evidence type="ECO:0000313" key="8">
    <source>
        <dbReference type="Proteomes" id="UP000250572"/>
    </source>
</evidence>
<dbReference type="CDD" id="cd00087">
    <property type="entry name" value="FReD"/>
    <property type="match status" value="1"/>
</dbReference>
<name>A0A315VQW5_GAMAF</name>
<dbReference type="GO" id="GO:0005201">
    <property type="term" value="F:extracellular matrix structural constituent"/>
    <property type="evidence" value="ECO:0007669"/>
    <property type="project" value="TreeGrafter"/>
</dbReference>
<sequence length="753" mass="83980">MSKGVSNTCYLPSSINWSVLLQQQCLSVGIGLLVQNDFRHLVVAAVRGHMQSCQIVIGYVVHRHLVVQQQLDTVQMVTLCRHVKRRQTILEREVEERRRAAALVSSFRAAMCSAGSRTFPLVSFSSRRETTWSWPCCSATASGGTDPQDNTSSASLHTRTSKTSCTKPNRGEHLHKQTHVSMYTHIHSLIHRHSSKVAHTATPDDALTGAVVEGPGRCGLMKEVKSCGCSTAVEPELKNCLKRALKGHKNFLQGNPKLSQGFRPELRADNKRSHPSAEREETEKVEDYWLKLVAEVISHSLNGSYLISSLHIHKMWRQDGGGPHQTDAMTSDSLTQLQYYTIQTAGIITASPGLDARERGMGARKEREKGGPHRKRERVEEREIGLRVVLALLLPAAAYQSPRPRDCSDVYRSGSGLDGVYTIFPAGPTSPVLVYCDMGKDDLGGSAQKWTVIQRRQDGTVNFFMKWDHYKSGFGNAAGEYWLGLEVMHLLTQDRNYELRVDMEDFDGQKVFAHYSAFSVGPESEGYKLNLGNFLKGAAGDSLSYHNGRKFTTTDKDQDEHDSNCARLTYGGFWYGNCFSANPNGIYTWGPSPHAVGVQWRTFKGLDNSLKTMIMKIRPVEGVLRMHYRFPRITVNPSSSSLSTNHSTWQALHHFSSPAAPRLLHSMSVPPDRSQERPQVPGAGLWKNNMGFCQLTTMSAGREAKTDIHEGERRPPIHPPEYSHWDCPLSSQCMCICEAACAMVIQPKEEPSQ</sequence>
<dbReference type="PROSITE" id="PS51406">
    <property type="entry name" value="FIBRINOGEN_C_2"/>
    <property type="match status" value="1"/>
</dbReference>
<dbReference type="InterPro" id="IPR037579">
    <property type="entry name" value="FIB_ANG-like"/>
</dbReference>
<dbReference type="EMBL" id="NHOQ01001904">
    <property type="protein sequence ID" value="PWA21693.1"/>
    <property type="molecule type" value="Genomic_DNA"/>
</dbReference>
<dbReference type="GO" id="GO:0070527">
    <property type="term" value="P:platelet aggregation"/>
    <property type="evidence" value="ECO:0007669"/>
    <property type="project" value="TreeGrafter"/>
</dbReference>
<proteinExistence type="predicted"/>
<dbReference type="Pfam" id="PF00147">
    <property type="entry name" value="Fibrinogen_C"/>
    <property type="match status" value="1"/>
</dbReference>
<dbReference type="SUPFAM" id="SSF56496">
    <property type="entry name" value="Fibrinogen C-terminal domain-like"/>
    <property type="match status" value="1"/>
</dbReference>
<evidence type="ECO:0000256" key="3">
    <source>
        <dbReference type="ARBA" id="ARBA00023157"/>
    </source>
</evidence>
<comment type="caution">
    <text evidence="7">The sequence shown here is derived from an EMBL/GenBank/DDBJ whole genome shotgun (WGS) entry which is preliminary data.</text>
</comment>
<feature type="non-terminal residue" evidence="7">
    <location>
        <position position="753"/>
    </location>
</feature>
<dbReference type="Gene3D" id="3.90.215.10">
    <property type="entry name" value="Gamma Fibrinogen, chain A, domain 1"/>
    <property type="match status" value="1"/>
</dbReference>
<evidence type="ECO:0000256" key="4">
    <source>
        <dbReference type="ARBA" id="ARBA00023180"/>
    </source>
</evidence>
<dbReference type="GO" id="GO:0005577">
    <property type="term" value="C:fibrinogen complex"/>
    <property type="evidence" value="ECO:0007669"/>
    <property type="project" value="TreeGrafter"/>
</dbReference>
<feature type="domain" description="Fibrinogen C-terminal" evidence="6">
    <location>
        <begin position="398"/>
        <end position="621"/>
    </location>
</feature>
<feature type="compositionally biased region" description="Polar residues" evidence="5">
    <location>
        <begin position="140"/>
        <end position="167"/>
    </location>
</feature>
<evidence type="ECO:0000313" key="7">
    <source>
        <dbReference type="EMBL" id="PWA21693.1"/>
    </source>
</evidence>
<dbReference type="AlphaFoldDB" id="A0A315VQW5"/>
<dbReference type="SMART" id="SM00186">
    <property type="entry name" value="FBG"/>
    <property type="match status" value="1"/>
</dbReference>
<dbReference type="Proteomes" id="UP000250572">
    <property type="component" value="Unassembled WGS sequence"/>
</dbReference>
<gene>
    <name evidence="7" type="ORF">CCH79_00003309</name>
</gene>
<keyword evidence="3" id="KW-1015">Disulfide bond</keyword>
<evidence type="ECO:0000256" key="2">
    <source>
        <dbReference type="ARBA" id="ARBA00022525"/>
    </source>
</evidence>